<dbReference type="EMBL" id="OY726394">
    <property type="protein sequence ID" value="CAJ1501180.1"/>
    <property type="molecule type" value="Genomic_DNA"/>
</dbReference>
<dbReference type="InterPro" id="IPR006076">
    <property type="entry name" value="FAD-dep_OxRdtase"/>
</dbReference>
<evidence type="ECO:0000256" key="2">
    <source>
        <dbReference type="SAM" id="Phobius"/>
    </source>
</evidence>
<dbReference type="GO" id="GO:0016491">
    <property type="term" value="F:oxidoreductase activity"/>
    <property type="evidence" value="ECO:0007669"/>
    <property type="project" value="UniProtKB-KW"/>
</dbReference>
<gene>
    <name evidence="4" type="ORF">MU0083_002618</name>
</gene>
<feature type="domain" description="FAD dependent oxidoreductase" evidence="3">
    <location>
        <begin position="14"/>
        <end position="400"/>
    </location>
</feature>
<dbReference type="SUPFAM" id="SSF51971">
    <property type="entry name" value="Nucleotide-binding domain"/>
    <property type="match status" value="1"/>
</dbReference>
<keyword evidence="5" id="KW-1185">Reference proteome</keyword>
<feature type="transmembrane region" description="Helical" evidence="2">
    <location>
        <begin position="12"/>
        <end position="30"/>
    </location>
</feature>
<reference evidence="4 5" key="1">
    <citation type="submission" date="2023-08" db="EMBL/GenBank/DDBJ databases">
        <authorList>
            <person name="Folkvardsen B D."/>
            <person name="Norman A."/>
        </authorList>
    </citation>
    <scope>NUCLEOTIDE SEQUENCE [LARGE SCALE GENOMIC DNA]</scope>
    <source>
        <strain evidence="4 5">Mu0083</strain>
    </source>
</reference>
<dbReference type="RefSeq" id="WP_308473375.1">
    <property type="nucleotide sequence ID" value="NZ_OY726394.1"/>
</dbReference>
<evidence type="ECO:0000313" key="4">
    <source>
        <dbReference type="EMBL" id="CAJ1501180.1"/>
    </source>
</evidence>
<dbReference type="Gene3D" id="3.50.50.60">
    <property type="entry name" value="FAD/NAD(P)-binding domain"/>
    <property type="match status" value="2"/>
</dbReference>
<dbReference type="InterPro" id="IPR036188">
    <property type="entry name" value="FAD/NAD-bd_sf"/>
</dbReference>
<organism evidence="4 5">
    <name type="scientific">[Mycobacterium] kokjensenii</name>
    <dbReference type="NCBI Taxonomy" id="3064287"/>
    <lineage>
        <taxon>Bacteria</taxon>
        <taxon>Bacillati</taxon>
        <taxon>Actinomycetota</taxon>
        <taxon>Actinomycetes</taxon>
        <taxon>Mycobacteriales</taxon>
        <taxon>Mycobacteriaceae</taxon>
        <taxon>Mycolicibacter</taxon>
    </lineage>
</organism>
<dbReference type="EC" id="1.-.-.-" evidence="4"/>
<dbReference type="PANTHER" id="PTHR13847:SF289">
    <property type="entry name" value="GLYCINE OXIDASE"/>
    <property type="match status" value="1"/>
</dbReference>
<evidence type="ECO:0000256" key="1">
    <source>
        <dbReference type="ARBA" id="ARBA00023002"/>
    </source>
</evidence>
<sequence>MGATNRIDGAPRSVIVVGAGIVGLSTAWFLQERGVEVSVVDRVGVAAGSSWGNAGWISPALAIPLNEPANLRFGLRSLLSRTAPLQVPLNAGPTLWAFLARFAANSRPAAWRRAVRANAPLSAECIEAYDVLVANGVDAPVTEAPITAIFRSCADAERLLDELRRFSDAGSPVFGTELTGAALRERVPLASSAVGAAVQIDGQRFLDPGRFVTALGRAVVRRGAVMHTGDVIDVAPGDAGATVTCRDGSTLSADAVVIANGAWLSRLTQRWTRVPVRAGRGYSFTVPVEGPVPGPVYLPDARVACTPLNGMLRVAGTMEFGDPDAPIVPARVEAIVAATRPLLDGVRWDERTDEWVGPRPVSPDGRPLVGEVSPHTVYVAGGHGMWGMTHGPVTGRVLAEQITTGKQSAVLRDLDPLR</sequence>
<evidence type="ECO:0000259" key="3">
    <source>
        <dbReference type="Pfam" id="PF01266"/>
    </source>
</evidence>
<proteinExistence type="predicted"/>
<accession>A0ABM9LLY2</accession>
<keyword evidence="1 4" id="KW-0560">Oxidoreductase</keyword>
<dbReference type="Pfam" id="PF01266">
    <property type="entry name" value="DAO"/>
    <property type="match status" value="1"/>
</dbReference>
<evidence type="ECO:0000313" key="5">
    <source>
        <dbReference type="Proteomes" id="UP001190336"/>
    </source>
</evidence>
<keyword evidence="2" id="KW-0812">Transmembrane</keyword>
<keyword evidence="2" id="KW-1133">Transmembrane helix</keyword>
<dbReference type="SUPFAM" id="SSF54373">
    <property type="entry name" value="FAD-linked reductases, C-terminal domain"/>
    <property type="match status" value="1"/>
</dbReference>
<protein>
    <submittedName>
        <fullName evidence="4">FAD-dependent oxidoreductase</fullName>
        <ecNumber evidence="4">1.-.-.-</ecNumber>
    </submittedName>
</protein>
<dbReference type="Proteomes" id="UP001190336">
    <property type="component" value="Chromosome"/>
</dbReference>
<dbReference type="Gene3D" id="3.30.9.10">
    <property type="entry name" value="D-Amino Acid Oxidase, subunit A, domain 2"/>
    <property type="match status" value="1"/>
</dbReference>
<keyword evidence="2" id="KW-0472">Membrane</keyword>
<name>A0ABM9LLY2_9MYCO</name>
<dbReference type="PANTHER" id="PTHR13847">
    <property type="entry name" value="SARCOSINE DEHYDROGENASE-RELATED"/>
    <property type="match status" value="1"/>
</dbReference>